<evidence type="ECO:0000259" key="2">
    <source>
        <dbReference type="PROSITE" id="PS50076"/>
    </source>
</evidence>
<evidence type="ECO:0000313" key="3">
    <source>
        <dbReference type="EMBL" id="PNS16159.1"/>
    </source>
</evidence>
<dbReference type="Gene3D" id="1.10.287.110">
    <property type="entry name" value="DnaJ domain"/>
    <property type="match status" value="1"/>
</dbReference>
<accession>A0A2K1QMN3</accession>
<feature type="domain" description="J" evidence="2">
    <location>
        <begin position="14"/>
        <end position="83"/>
    </location>
</feature>
<evidence type="ECO:0000313" key="4">
    <source>
        <dbReference type="Proteomes" id="UP000243797"/>
    </source>
</evidence>
<reference evidence="3 4" key="1">
    <citation type="submission" date="2017-06" db="EMBL/GenBank/DDBJ databases">
        <title>Draft genome sequence of a variant of Elsinoe murrayae.</title>
        <authorList>
            <person name="Cheng Q."/>
        </authorList>
    </citation>
    <scope>NUCLEOTIDE SEQUENCE [LARGE SCALE GENOMIC DNA]</scope>
    <source>
        <strain evidence="3 4">CQ-2017a</strain>
    </source>
</reference>
<feature type="region of interest" description="Disordered" evidence="1">
    <location>
        <begin position="341"/>
        <end position="367"/>
    </location>
</feature>
<feature type="compositionally biased region" description="Basic and acidic residues" evidence="1">
    <location>
        <begin position="187"/>
        <end position="201"/>
    </location>
</feature>
<dbReference type="AlphaFoldDB" id="A0A2K1QMN3"/>
<dbReference type="InterPro" id="IPR018306">
    <property type="entry name" value="Phage_T5_Orf172_DNA-bd"/>
</dbReference>
<organism evidence="3 4">
    <name type="scientific">Sphaceloma murrayae</name>
    <dbReference type="NCBI Taxonomy" id="2082308"/>
    <lineage>
        <taxon>Eukaryota</taxon>
        <taxon>Fungi</taxon>
        <taxon>Dikarya</taxon>
        <taxon>Ascomycota</taxon>
        <taxon>Pezizomycotina</taxon>
        <taxon>Dothideomycetes</taxon>
        <taxon>Dothideomycetidae</taxon>
        <taxon>Myriangiales</taxon>
        <taxon>Elsinoaceae</taxon>
        <taxon>Sphaceloma</taxon>
    </lineage>
</organism>
<feature type="region of interest" description="Disordered" evidence="1">
    <location>
        <begin position="243"/>
        <end position="319"/>
    </location>
</feature>
<dbReference type="SUPFAM" id="SSF46565">
    <property type="entry name" value="Chaperone J-domain"/>
    <property type="match status" value="1"/>
</dbReference>
<dbReference type="InterPro" id="IPR001623">
    <property type="entry name" value="DnaJ_domain"/>
</dbReference>
<dbReference type="PROSITE" id="PS50076">
    <property type="entry name" value="DNAJ_2"/>
    <property type="match status" value="1"/>
</dbReference>
<dbReference type="InterPro" id="IPR036869">
    <property type="entry name" value="J_dom_sf"/>
</dbReference>
<feature type="compositionally biased region" description="Basic and acidic residues" evidence="1">
    <location>
        <begin position="250"/>
        <end position="267"/>
    </location>
</feature>
<dbReference type="Proteomes" id="UP000243797">
    <property type="component" value="Unassembled WGS sequence"/>
</dbReference>
<feature type="compositionally biased region" description="Low complexity" evidence="1">
    <location>
        <begin position="292"/>
        <end position="308"/>
    </location>
</feature>
<keyword evidence="4" id="KW-1185">Reference proteome</keyword>
<feature type="region of interest" description="Disordered" evidence="1">
    <location>
        <begin position="395"/>
        <end position="508"/>
    </location>
</feature>
<sequence>MLQISKNFLAALADLYTASGVSFDASPTDVRRGYRQACRRIASDYVHETRTTEDESDEAFLALEIAYEGLKCKEIRCLYDDLISLRKEKAGKAKLQAQESDGDEHDHFVAEQVKQEGEAQQPESPNLKQIYGPGHILLERVQQGEGSSPAALDQRPDCTGDDAINTRFQSASTGVAPATCTAMTKKEDQPCSKLEENEIRDPSPPFRFPVTPTKTASTISSSKIDDVFETPVSLNTATDLLPTTARTPVKRQDSHGPLDSLTDKHSSIPDATSSQVGRGGERDQHPGTTSQAAIPSKAKVPSPKSPAIGANGATPEVTSCEQYSVSLSTPSHVTFVSEFPDNLDNSAMSTPPSPLPEPEHKETKPPGATMLKQEDQAVTWSSLHCSTRFTFTHPIPLPDTPLEEQATPPSPLPEPEHKETKPLGATMLKQQDQAITRSPPHRSVPVDLHYPVTPPDTPPEKQGTQTSAQARTACQLAPSPDDPWTPSPTPSKALPAGYSETHTTPTNSNKSLAECIELIRGTIPRHLLTDRRKTGNYLVDLMVPRRKPNVGFIYICSAGLTCLPRESSNDTMPVRVVGRKYKGRVHPTNLKGVLHEDQVHDLDTAGTPRCQSIEIKIGRSVNVLRRLSNLVAQCGHDSVSFVTFSSFENFTTPSIADQIPCEDVARVERLLHLRFDNTRVDGKQCQCKTSHREWFDIATGEAAAQELEAAIRDYIEIVYLTRSPPEEWP</sequence>
<evidence type="ECO:0000256" key="1">
    <source>
        <dbReference type="SAM" id="MobiDB-lite"/>
    </source>
</evidence>
<feature type="compositionally biased region" description="Pro residues" evidence="1">
    <location>
        <begin position="480"/>
        <end position="489"/>
    </location>
</feature>
<name>A0A2K1QMN3_9PEZI</name>
<dbReference type="OrthoDB" id="2417614at2759"/>
<feature type="region of interest" description="Disordered" evidence="1">
    <location>
        <begin position="187"/>
        <end position="214"/>
    </location>
</feature>
<gene>
    <name evidence="3" type="ORF">CAC42_4560</name>
</gene>
<dbReference type="Pfam" id="PF10544">
    <property type="entry name" value="T5orf172"/>
    <property type="match status" value="1"/>
</dbReference>
<proteinExistence type="predicted"/>
<dbReference type="EMBL" id="NKHZ01000060">
    <property type="protein sequence ID" value="PNS16159.1"/>
    <property type="molecule type" value="Genomic_DNA"/>
</dbReference>
<protein>
    <recommendedName>
        <fullName evidence="2">J domain-containing protein</fullName>
    </recommendedName>
</protein>
<dbReference type="STRING" id="2082308.A0A2K1QMN3"/>
<comment type="caution">
    <text evidence="3">The sequence shown here is derived from an EMBL/GenBank/DDBJ whole genome shotgun (WGS) entry which is preliminary data.</text>
</comment>
<dbReference type="InParanoid" id="A0A2K1QMN3"/>
<feature type="compositionally biased region" description="Polar residues" evidence="1">
    <location>
        <begin position="462"/>
        <end position="472"/>
    </location>
</feature>